<sequence length="239" mass="27745">MDSSIAFRRFLLLGRMAEDADLYEDYIRQALHKYFQWLSPKDQARVAELEGSDIDTVLSTEDADPKPLYEVKKGGRDFEIRQPMLEMAIREALENPLELYGPQGWFIAFARWTHSQMALPLSLLDPILYLILLAHQLLAHPRLRLQESVRKRAFGAWIRVFKVERLSICGAFPPKEVMPEDVDGMRVLTDLMDDVLARLDPPLDRLALCEELHDSQQKPIENDEFKDRWNDLLNLLQGN</sequence>
<evidence type="ECO:0000313" key="1">
    <source>
        <dbReference type="EMBL" id="KAK8121314.1"/>
    </source>
</evidence>
<reference evidence="1 2" key="1">
    <citation type="submission" date="2023-01" db="EMBL/GenBank/DDBJ databases">
        <title>Analysis of 21 Apiospora genomes using comparative genomics revels a genus with tremendous synthesis potential of carbohydrate active enzymes and secondary metabolites.</title>
        <authorList>
            <person name="Sorensen T."/>
        </authorList>
    </citation>
    <scope>NUCLEOTIDE SEQUENCE [LARGE SCALE GENOMIC DNA]</scope>
    <source>
        <strain evidence="1 2">CBS 117206</strain>
    </source>
</reference>
<proteinExistence type="predicted"/>
<dbReference type="EMBL" id="JAQQWP010000004">
    <property type="protein sequence ID" value="KAK8121314.1"/>
    <property type="molecule type" value="Genomic_DNA"/>
</dbReference>
<accession>A0AAW0R293</accession>
<dbReference type="Proteomes" id="UP001392437">
    <property type="component" value="Unassembled WGS sequence"/>
</dbReference>
<dbReference type="AlphaFoldDB" id="A0AAW0R293"/>
<evidence type="ECO:0000313" key="2">
    <source>
        <dbReference type="Proteomes" id="UP001392437"/>
    </source>
</evidence>
<keyword evidence="2" id="KW-1185">Reference proteome</keyword>
<gene>
    <name evidence="1" type="ORF">PG999_005434</name>
</gene>
<name>A0AAW0R293_9PEZI</name>
<comment type="caution">
    <text evidence="1">The sequence shown here is derived from an EMBL/GenBank/DDBJ whole genome shotgun (WGS) entry which is preliminary data.</text>
</comment>
<protein>
    <submittedName>
        <fullName evidence="1">Uncharacterized protein</fullName>
    </submittedName>
</protein>
<organism evidence="1 2">
    <name type="scientific">Apiospora kogelbergensis</name>
    <dbReference type="NCBI Taxonomy" id="1337665"/>
    <lineage>
        <taxon>Eukaryota</taxon>
        <taxon>Fungi</taxon>
        <taxon>Dikarya</taxon>
        <taxon>Ascomycota</taxon>
        <taxon>Pezizomycotina</taxon>
        <taxon>Sordariomycetes</taxon>
        <taxon>Xylariomycetidae</taxon>
        <taxon>Amphisphaeriales</taxon>
        <taxon>Apiosporaceae</taxon>
        <taxon>Apiospora</taxon>
    </lineage>
</organism>